<dbReference type="EMBL" id="FOZL01000001">
    <property type="protein sequence ID" value="SFS02483.1"/>
    <property type="molecule type" value="Genomic_DNA"/>
</dbReference>
<evidence type="ECO:0000313" key="3">
    <source>
        <dbReference type="Proteomes" id="UP000199024"/>
    </source>
</evidence>
<dbReference type="Gene3D" id="3.30.300.20">
    <property type="match status" value="1"/>
</dbReference>
<dbReference type="SUPFAM" id="SSF82708">
    <property type="entry name" value="R3H domain"/>
    <property type="match status" value="1"/>
</dbReference>
<dbReference type="Gene3D" id="3.30.1370.50">
    <property type="entry name" value="R3H-like domain"/>
    <property type="match status" value="1"/>
</dbReference>
<reference evidence="2 3" key="1">
    <citation type="submission" date="2016-10" db="EMBL/GenBank/DDBJ databases">
        <authorList>
            <person name="de Groot N.N."/>
        </authorList>
    </citation>
    <scope>NUCLEOTIDE SEQUENCE [LARGE SCALE GENOMIC DNA]</scope>
    <source>
        <strain evidence="2 3">DSM 21001</strain>
    </source>
</reference>
<dbReference type="PANTHER" id="PTHR35800">
    <property type="entry name" value="PROTEIN JAG"/>
    <property type="match status" value="1"/>
</dbReference>
<dbReference type="AlphaFoldDB" id="A0A1I6LGD3"/>
<gene>
    <name evidence="2" type="ORF">SAMN05421771_0684</name>
</gene>
<dbReference type="GO" id="GO:0003723">
    <property type="term" value="F:RNA binding"/>
    <property type="evidence" value="ECO:0007669"/>
    <property type="project" value="InterPro"/>
</dbReference>
<dbReference type="InterPro" id="IPR015946">
    <property type="entry name" value="KH_dom-like_a/b"/>
</dbReference>
<dbReference type="SMART" id="SM00393">
    <property type="entry name" value="R3H"/>
    <property type="match status" value="1"/>
</dbReference>
<dbReference type="Pfam" id="PF01424">
    <property type="entry name" value="R3H"/>
    <property type="match status" value="1"/>
</dbReference>
<accession>A0A1I6LGD3</accession>
<feature type="domain" description="R3H" evidence="1">
    <location>
        <begin position="88"/>
        <end position="153"/>
    </location>
</feature>
<keyword evidence="3" id="KW-1185">Reference proteome</keyword>
<dbReference type="PANTHER" id="PTHR35800:SF1">
    <property type="entry name" value="RNA-BINDING PROTEIN KHPB"/>
    <property type="match status" value="1"/>
</dbReference>
<dbReference type="PROSITE" id="PS51061">
    <property type="entry name" value="R3H"/>
    <property type="match status" value="1"/>
</dbReference>
<dbReference type="STRING" id="474950.SAMN05421771_0684"/>
<dbReference type="InterPro" id="IPR036867">
    <property type="entry name" value="R3H_dom_sf"/>
</dbReference>
<evidence type="ECO:0000313" key="2">
    <source>
        <dbReference type="EMBL" id="SFS02483.1"/>
    </source>
</evidence>
<evidence type="ECO:0000259" key="1">
    <source>
        <dbReference type="PROSITE" id="PS51061"/>
    </source>
</evidence>
<dbReference type="Proteomes" id="UP000199024">
    <property type="component" value="Unassembled WGS sequence"/>
</dbReference>
<dbReference type="RefSeq" id="WP_175528847.1">
    <property type="nucleotide sequence ID" value="NZ_FOZL01000001.1"/>
</dbReference>
<protein>
    <submittedName>
        <fullName evidence="2">R3H domain-containing protein</fullName>
    </submittedName>
</protein>
<dbReference type="InterPro" id="IPR001374">
    <property type="entry name" value="R3H_dom"/>
</dbReference>
<sequence>MKEFTQDCLGHLLHRIFDAAQLDLTCEIETHPGAVPDLVAAISGPDTPVLTARNAEVLRAIEHLAFEIRRLEPNQHDLLSIDAGNYRQQRNEALRAQARRAVARVLETGRPFLFEPMSSHERRFLHLALTPSGLRTSSTGEGPHRAVVLYPERAGKETTH</sequence>
<proteinExistence type="predicted"/>
<dbReference type="InterPro" id="IPR039247">
    <property type="entry name" value="KhpB"/>
</dbReference>
<organism evidence="2 3">
    <name type="scientific">Granulicella pectinivorans</name>
    <dbReference type="NCBI Taxonomy" id="474950"/>
    <lineage>
        <taxon>Bacteria</taxon>
        <taxon>Pseudomonadati</taxon>
        <taxon>Acidobacteriota</taxon>
        <taxon>Terriglobia</taxon>
        <taxon>Terriglobales</taxon>
        <taxon>Acidobacteriaceae</taxon>
        <taxon>Granulicella</taxon>
    </lineage>
</organism>
<name>A0A1I6LGD3_9BACT</name>